<feature type="compositionally biased region" description="Polar residues" evidence="1">
    <location>
        <begin position="274"/>
        <end position="289"/>
    </location>
</feature>
<dbReference type="InterPro" id="IPR011033">
    <property type="entry name" value="PRC_barrel-like_sf"/>
</dbReference>
<evidence type="ECO:0000256" key="1">
    <source>
        <dbReference type="SAM" id="MobiDB-lite"/>
    </source>
</evidence>
<proteinExistence type="predicted"/>
<reference evidence="4 5" key="1">
    <citation type="submission" date="2019-07" db="EMBL/GenBank/DDBJ databases">
        <title>Rufibacter sp. nov., isolated from lake sediment.</title>
        <authorList>
            <person name="Qu J.-H."/>
        </authorList>
    </citation>
    <scope>NUCLEOTIDE SEQUENCE [LARGE SCALE GENOMIC DNA]</scope>
    <source>
        <strain evidence="4 5">NBS58-1</strain>
    </source>
</reference>
<dbReference type="EMBL" id="VKKY01000003">
    <property type="protein sequence ID" value="KAA3437066.1"/>
    <property type="molecule type" value="Genomic_DNA"/>
</dbReference>
<dbReference type="GO" id="GO:0030077">
    <property type="term" value="C:plasma membrane light-harvesting complex"/>
    <property type="evidence" value="ECO:0007669"/>
    <property type="project" value="InterPro"/>
</dbReference>
<feature type="domain" description="PRC-barrel" evidence="2">
    <location>
        <begin position="26"/>
        <end position="99"/>
    </location>
</feature>
<feature type="region of interest" description="Disordered" evidence="1">
    <location>
        <begin position="270"/>
        <end position="289"/>
    </location>
</feature>
<gene>
    <name evidence="4" type="ORF">FOA19_22105</name>
</gene>
<dbReference type="InterPro" id="IPR014747">
    <property type="entry name" value="Bac_photo_RC_H_C"/>
</dbReference>
<comment type="caution">
    <text evidence="4">The sequence shown here is derived from an EMBL/GenBank/DDBJ whole genome shotgun (WGS) entry which is preliminary data.</text>
</comment>
<dbReference type="Proteomes" id="UP000324133">
    <property type="component" value="Unassembled WGS sequence"/>
</dbReference>
<accession>A0A5B6TA50</accession>
<dbReference type="AlphaFoldDB" id="A0A5B6TA50"/>
<dbReference type="InterPro" id="IPR019060">
    <property type="entry name" value="DUF2382"/>
</dbReference>
<evidence type="ECO:0000259" key="2">
    <source>
        <dbReference type="Pfam" id="PF05239"/>
    </source>
</evidence>
<dbReference type="OrthoDB" id="581516at2"/>
<dbReference type="InterPro" id="IPR027275">
    <property type="entry name" value="PRC-brl_dom"/>
</dbReference>
<dbReference type="RefSeq" id="WP_149093007.1">
    <property type="nucleotide sequence ID" value="NZ_VKKY01000003.1"/>
</dbReference>
<keyword evidence="5" id="KW-1185">Reference proteome</keyword>
<evidence type="ECO:0000313" key="5">
    <source>
        <dbReference type="Proteomes" id="UP000324133"/>
    </source>
</evidence>
<dbReference type="SUPFAM" id="SSF50346">
    <property type="entry name" value="PRC-barrel domain"/>
    <property type="match status" value="1"/>
</dbReference>
<dbReference type="Gene3D" id="3.90.50.10">
    <property type="entry name" value="Photosynthetic Reaction Center, subunit H, domain 2"/>
    <property type="match status" value="1"/>
</dbReference>
<protein>
    <submittedName>
        <fullName evidence="4">DUF2382 domain-containing protein</fullName>
    </submittedName>
</protein>
<dbReference type="GO" id="GO:0019684">
    <property type="term" value="P:photosynthesis, light reaction"/>
    <property type="evidence" value="ECO:0007669"/>
    <property type="project" value="InterPro"/>
</dbReference>
<sequence length="420" mass="47587">MERRDSSAASYHLKELGDSRFTVAKGDSDIRGWKVSDSSGNNLGKVKDLLCDPEALKVRYLIVDLGGNVLDLEPRDILIPIGLAELHEAEDVVMVPSITTVQLQALPVYDKHHLTPDIERAVQRIFVGEHVHGTAPARQPENADYYNNEHFNQNNLYRNRKPKNIIGLFSDAGRAERARQELLHSGFPEDAIEVTYRQEAAQGSNASSQFEQFFYSLFTNPEEASTYEAKMQNSNALIVVHAYSQDEANRAAHLLDNRRPPELDIQVEKADSDASVTEHTTPHTYNSNTTSIPVIEERTLGGNQEIDTIQTHAQRQTVDNYLKEDTQPREEQPLLERIPVDHPTNEADFKSFQEGYLELKEYAEVPIITKEAFVVEEITIGKDVEVREELIQETARKTEIQIEELRSDSAHERPHPNSNL</sequence>
<organism evidence="4 5">
    <name type="scientific">Rufibacter hautae</name>
    <dbReference type="NCBI Taxonomy" id="2595005"/>
    <lineage>
        <taxon>Bacteria</taxon>
        <taxon>Pseudomonadati</taxon>
        <taxon>Bacteroidota</taxon>
        <taxon>Cytophagia</taxon>
        <taxon>Cytophagales</taxon>
        <taxon>Hymenobacteraceae</taxon>
        <taxon>Rufibacter</taxon>
    </lineage>
</organism>
<evidence type="ECO:0000313" key="4">
    <source>
        <dbReference type="EMBL" id="KAA3437066.1"/>
    </source>
</evidence>
<feature type="domain" description="DUF2382" evidence="3">
    <location>
        <begin position="293"/>
        <end position="402"/>
    </location>
</feature>
<dbReference type="Pfam" id="PF05239">
    <property type="entry name" value="PRC"/>
    <property type="match status" value="1"/>
</dbReference>
<name>A0A5B6TA50_9BACT</name>
<evidence type="ECO:0000259" key="3">
    <source>
        <dbReference type="Pfam" id="PF09557"/>
    </source>
</evidence>
<dbReference type="Pfam" id="PF09557">
    <property type="entry name" value="DUF2382"/>
    <property type="match status" value="1"/>
</dbReference>